<evidence type="ECO:0000259" key="1">
    <source>
        <dbReference type="Pfam" id="PF05116"/>
    </source>
</evidence>
<dbReference type="SUPFAM" id="SSF56784">
    <property type="entry name" value="HAD-like"/>
    <property type="match status" value="1"/>
</dbReference>
<dbReference type="Pfam" id="PF05116">
    <property type="entry name" value="S6PP"/>
    <property type="match status" value="1"/>
</dbReference>
<dbReference type="RefSeq" id="WP_221858835.1">
    <property type="nucleotide sequence ID" value="NZ_JAIKTU010000002.1"/>
</dbReference>
<dbReference type="InterPro" id="IPR036412">
    <property type="entry name" value="HAD-like_sf"/>
</dbReference>
<name>A0ABS7KU10_CLOSR</name>
<gene>
    <name evidence="2" type="ORF">K5V21_02415</name>
</gene>
<dbReference type="EMBL" id="JAIKTU010000002">
    <property type="protein sequence ID" value="MBY0754300.1"/>
    <property type="molecule type" value="Genomic_DNA"/>
</dbReference>
<reference evidence="2 3" key="1">
    <citation type="journal article" date="2021" name="Cell Host Microbe">
        <title>in vivo commensal control of Clostridioides difficile virulence.</title>
        <authorList>
            <person name="Girinathan B.P."/>
            <person name="Dibenedetto N."/>
            <person name="Worley J.N."/>
            <person name="Peltier J."/>
            <person name="Arrieta-Ortiz M.L."/>
            <person name="Rupa Christinal Immanuel S."/>
            <person name="Lavin R."/>
            <person name="Delaney M.L."/>
            <person name="Cummins C."/>
            <person name="Hoffmann M."/>
            <person name="Luo Y."/>
            <person name="Gonzalez-Escalona N."/>
            <person name="Allard M."/>
            <person name="Onderdonk A.B."/>
            <person name="Gerber G.K."/>
            <person name="Sonenshein A.L."/>
            <person name="Baliga N."/>
            <person name="Dupuy B."/>
            <person name="Bry L."/>
        </authorList>
    </citation>
    <scope>NUCLEOTIDE SEQUENCE [LARGE SCALE GENOMIC DNA]</scope>
    <source>
        <strain evidence="2 3">DSM 599</strain>
    </source>
</reference>
<dbReference type="InterPro" id="IPR023214">
    <property type="entry name" value="HAD_sf"/>
</dbReference>
<organism evidence="2 3">
    <name type="scientific">Clostridium sardiniense</name>
    <name type="common">Clostridium absonum</name>
    <dbReference type="NCBI Taxonomy" id="29369"/>
    <lineage>
        <taxon>Bacteria</taxon>
        <taxon>Bacillati</taxon>
        <taxon>Bacillota</taxon>
        <taxon>Clostridia</taxon>
        <taxon>Eubacteriales</taxon>
        <taxon>Clostridiaceae</taxon>
        <taxon>Clostridium</taxon>
    </lineage>
</organism>
<protein>
    <submittedName>
        <fullName evidence="2">Haloacid dehalogenase</fullName>
    </submittedName>
</protein>
<keyword evidence="3" id="KW-1185">Reference proteome</keyword>
<sequence length="248" mass="28997">MGKINFITDLDRTIVHSKNKGFKCVEHIGDREITYMTEKSYNKLQNMLKENIIEFIPCTMRNIDQTLRINFIKEYNPKLIICTNGAQIYRNGVLDYEWDLKMKSLVKKEEVEDSIELIRSLNIKNTEIRNIEDFYITVKCETVIDAKEGASILIKYFKSPYKVMQIGVKIFIIHEKIDKIHAVDYVIEKFDINNVFTAGDSEVDIEFTRRGICILPKHSIFKHDDAIITEKDGIYSTEDILDILESHM</sequence>
<comment type="caution">
    <text evidence="2">The sequence shown here is derived from an EMBL/GenBank/DDBJ whole genome shotgun (WGS) entry which is preliminary data.</text>
</comment>
<dbReference type="Proteomes" id="UP001299068">
    <property type="component" value="Unassembled WGS sequence"/>
</dbReference>
<feature type="domain" description="Sucrose phosphatase-like" evidence="1">
    <location>
        <begin position="6"/>
        <end position="209"/>
    </location>
</feature>
<proteinExistence type="predicted"/>
<accession>A0ABS7KU10</accession>
<dbReference type="InterPro" id="IPR006380">
    <property type="entry name" value="SPP-like_dom"/>
</dbReference>
<dbReference type="Gene3D" id="3.40.50.1000">
    <property type="entry name" value="HAD superfamily/HAD-like"/>
    <property type="match status" value="1"/>
</dbReference>
<evidence type="ECO:0000313" key="2">
    <source>
        <dbReference type="EMBL" id="MBY0754300.1"/>
    </source>
</evidence>
<evidence type="ECO:0000313" key="3">
    <source>
        <dbReference type="Proteomes" id="UP001299068"/>
    </source>
</evidence>